<name>A0ACA8R1V9_METAZ</name>
<sequence length="83" mass="9588">MSSITIEKLKKEWNTLVDIGWVDFISKDGEIKLNPSAGMTASNGEYINRKTLEQMFKEAFLLMGDWMLEKYKSSFYYGGVAYE</sequence>
<protein>
    <submittedName>
        <fullName evidence="1">Uncharacterized protein</fullName>
    </submittedName>
</protein>
<organism evidence="1 2">
    <name type="scientific">Methanobrevibacter arboriphilus</name>
    <dbReference type="NCBI Taxonomy" id="39441"/>
    <lineage>
        <taxon>Archaea</taxon>
        <taxon>Methanobacteriati</taxon>
        <taxon>Methanobacteriota</taxon>
        <taxon>Methanomada group</taxon>
        <taxon>Methanobacteria</taxon>
        <taxon>Methanobacteriales</taxon>
        <taxon>Methanobacteriaceae</taxon>
        <taxon>Methanobrevibacter</taxon>
    </lineage>
</organism>
<gene>
    <name evidence="1" type="ORF">MarbSA_05830</name>
</gene>
<evidence type="ECO:0000313" key="1">
    <source>
        <dbReference type="EMBL" id="BBL61543.1"/>
    </source>
</evidence>
<proteinExistence type="predicted"/>
<dbReference type="EMBL" id="AP019779">
    <property type="protein sequence ID" value="BBL61543.1"/>
    <property type="molecule type" value="Genomic_DNA"/>
</dbReference>
<reference evidence="1" key="1">
    <citation type="submission" date="2019-06" db="EMBL/GenBank/DDBJ databases">
        <title>Complete genome sequence of Methanobrevibacter arboriphilus strain SA.</title>
        <authorList>
            <person name="Asakawa S."/>
        </authorList>
    </citation>
    <scope>NUCLEOTIDE SEQUENCE</scope>
    <source>
        <strain evidence="1">SA</strain>
    </source>
</reference>
<evidence type="ECO:0000313" key="2">
    <source>
        <dbReference type="Proteomes" id="UP000825015"/>
    </source>
</evidence>
<keyword evidence="2" id="KW-1185">Reference proteome</keyword>
<accession>A0ACA8R1V9</accession>
<dbReference type="Proteomes" id="UP000825015">
    <property type="component" value="Chromosome"/>
</dbReference>